<evidence type="ECO:0000313" key="3">
    <source>
        <dbReference type="Proteomes" id="UP000095751"/>
    </source>
</evidence>
<evidence type="ECO:0000259" key="1">
    <source>
        <dbReference type="Pfam" id="PF03457"/>
    </source>
</evidence>
<dbReference type="Gene3D" id="6.10.140.530">
    <property type="match status" value="4"/>
</dbReference>
<dbReference type="InterPro" id="IPR005114">
    <property type="entry name" value="Helicase_assoc"/>
</dbReference>
<reference evidence="2 3" key="1">
    <citation type="submission" date="2016-09" db="EMBL/GenBank/DDBJ databases">
        <title>Extensive genetic diversity and differential bi-allelic expression allows diatom success in the polar Southern Ocean.</title>
        <authorList>
            <consortium name="DOE Joint Genome Institute"/>
            <person name="Mock T."/>
            <person name="Otillar R.P."/>
            <person name="Strauss J."/>
            <person name="Dupont C."/>
            <person name="Frickenhaus S."/>
            <person name="Maumus F."/>
            <person name="Mcmullan M."/>
            <person name="Sanges R."/>
            <person name="Schmutz J."/>
            <person name="Toseland A."/>
            <person name="Valas R."/>
            <person name="Veluchamy A."/>
            <person name="Ward B.J."/>
            <person name="Allen A."/>
            <person name="Barry K."/>
            <person name="Falciatore A."/>
            <person name="Ferrante M."/>
            <person name="Fortunato A.E."/>
            <person name="Gloeckner G."/>
            <person name="Gruber A."/>
            <person name="Hipkin R."/>
            <person name="Janech M."/>
            <person name="Kroth P."/>
            <person name="Leese F."/>
            <person name="Lindquist E."/>
            <person name="Lyon B.R."/>
            <person name="Martin J."/>
            <person name="Mayer C."/>
            <person name="Parker M."/>
            <person name="Quesneville H."/>
            <person name="Raymond J."/>
            <person name="Uhlig C."/>
            <person name="Valentin K.U."/>
            <person name="Worden A.Z."/>
            <person name="Armbrust E.V."/>
            <person name="Bowler C."/>
            <person name="Green B."/>
            <person name="Moulton V."/>
            <person name="Van Oosterhout C."/>
            <person name="Grigoriev I."/>
        </authorList>
    </citation>
    <scope>NUCLEOTIDE SEQUENCE [LARGE SCALE GENOMIC DNA]</scope>
    <source>
        <strain evidence="2 3">CCMP1102</strain>
    </source>
</reference>
<feature type="domain" description="Helicase-associated" evidence="1">
    <location>
        <begin position="132"/>
        <end position="194"/>
    </location>
</feature>
<feature type="domain" description="Helicase-associated" evidence="1">
    <location>
        <begin position="201"/>
        <end position="263"/>
    </location>
</feature>
<evidence type="ECO:0000313" key="2">
    <source>
        <dbReference type="EMBL" id="OEU17938.1"/>
    </source>
</evidence>
<dbReference type="Pfam" id="PF03457">
    <property type="entry name" value="HA"/>
    <property type="match status" value="4"/>
</dbReference>
<organism evidence="2 3">
    <name type="scientific">Fragilariopsis cylindrus CCMP1102</name>
    <dbReference type="NCBI Taxonomy" id="635003"/>
    <lineage>
        <taxon>Eukaryota</taxon>
        <taxon>Sar</taxon>
        <taxon>Stramenopiles</taxon>
        <taxon>Ochrophyta</taxon>
        <taxon>Bacillariophyta</taxon>
        <taxon>Bacillariophyceae</taxon>
        <taxon>Bacillariophycidae</taxon>
        <taxon>Bacillariales</taxon>
        <taxon>Bacillariaceae</taxon>
        <taxon>Fragilariopsis</taxon>
    </lineage>
</organism>
<proteinExistence type="predicted"/>
<dbReference type="KEGG" id="fcy:FRACYDRAFT_184046"/>
<keyword evidence="3" id="KW-1185">Reference proteome</keyword>
<dbReference type="PANTHER" id="PTHR33418:SF1">
    <property type="entry name" value="HELICASE-ASSOCIATED DOMAIN-CONTAINING PROTEIN"/>
    <property type="match status" value="1"/>
</dbReference>
<dbReference type="PANTHER" id="PTHR33418">
    <property type="entry name" value="HELICASE-ASSOCIATED"/>
    <property type="match status" value="1"/>
</dbReference>
<feature type="domain" description="Helicase-associated" evidence="1">
    <location>
        <begin position="64"/>
        <end position="126"/>
    </location>
</feature>
<feature type="domain" description="Helicase-associated" evidence="1">
    <location>
        <begin position="1"/>
        <end position="58"/>
    </location>
</feature>
<dbReference type="OrthoDB" id="70932at2759"/>
<dbReference type="EMBL" id="KV784357">
    <property type="protein sequence ID" value="OEU17938.1"/>
    <property type="molecule type" value="Genomic_DNA"/>
</dbReference>
<dbReference type="InParanoid" id="A0A1E7FIE9"/>
<protein>
    <recommendedName>
        <fullName evidence="1">Helicase-associated domain-containing protein</fullName>
    </recommendedName>
</protein>
<name>A0A1E7FIE9_9STRA</name>
<sequence>MYKLLLVYNDREGNCNVPHGHKEYGKNRLGVWLDTQRISKKKGTLYVERINRLEKIGVVWNVLSKQWDDMYTVLVKYKEREGNCNVPHRHKGDGGNLGLWLNRQRIKKKNGTLDAECIHRLEKIGVVWDVLSKQWDDMYTLLVKYKEREGNCNVPKGHEEDGENLGNWLRKQRANKKKGTLVDAECIRRLEKTGVVWDVFSQQWDDMYTLLVEYKAREGNCNVPRGHEEDGESLGRWFNTQRIQMKTGKLVDVERIRRLEELGIIWKLR</sequence>
<dbReference type="Proteomes" id="UP000095751">
    <property type="component" value="Unassembled WGS sequence"/>
</dbReference>
<dbReference type="AlphaFoldDB" id="A0A1E7FIE9"/>
<accession>A0A1E7FIE9</accession>
<gene>
    <name evidence="2" type="ORF">FRACYDRAFT_184046</name>
</gene>